<feature type="domain" description="TonB-dependent receptor-like beta-barrel" evidence="12">
    <location>
        <begin position="322"/>
        <end position="836"/>
    </location>
</feature>
<dbReference type="SUPFAM" id="SSF49464">
    <property type="entry name" value="Carboxypeptidase regulatory domain-like"/>
    <property type="match status" value="1"/>
</dbReference>
<evidence type="ECO:0000256" key="1">
    <source>
        <dbReference type="ARBA" id="ARBA00004571"/>
    </source>
</evidence>
<evidence type="ECO:0000259" key="13">
    <source>
        <dbReference type="Pfam" id="PF07715"/>
    </source>
</evidence>
<evidence type="ECO:0000256" key="11">
    <source>
        <dbReference type="RuleBase" id="RU003357"/>
    </source>
</evidence>
<comment type="similarity">
    <text evidence="10 11">Belongs to the TonB-dependent receptor family.</text>
</comment>
<dbReference type="PANTHER" id="PTHR30069">
    <property type="entry name" value="TONB-DEPENDENT OUTER MEMBRANE RECEPTOR"/>
    <property type="match status" value="1"/>
</dbReference>
<dbReference type="SUPFAM" id="SSF56935">
    <property type="entry name" value="Porins"/>
    <property type="match status" value="1"/>
</dbReference>
<keyword evidence="15" id="KW-1185">Reference proteome</keyword>
<dbReference type="KEGG" id="aup:AsAng_0024310"/>
<keyword evidence="4 10" id="KW-0812">Transmembrane</keyword>
<accession>A0A915YEM1</accession>
<dbReference type="Gene3D" id="2.40.170.20">
    <property type="entry name" value="TonB-dependent receptor, beta-barrel domain"/>
    <property type="match status" value="1"/>
</dbReference>
<evidence type="ECO:0000256" key="6">
    <source>
        <dbReference type="ARBA" id="ARBA00023077"/>
    </source>
</evidence>
<keyword evidence="7 10" id="KW-0472">Membrane</keyword>
<dbReference type="Gene3D" id="2.170.130.10">
    <property type="entry name" value="TonB-dependent receptor, plug domain"/>
    <property type="match status" value="1"/>
</dbReference>
<evidence type="ECO:0000256" key="3">
    <source>
        <dbReference type="ARBA" id="ARBA00022452"/>
    </source>
</evidence>
<dbReference type="GO" id="GO:0009279">
    <property type="term" value="C:cell outer membrane"/>
    <property type="evidence" value="ECO:0007669"/>
    <property type="project" value="UniProtKB-SubCell"/>
</dbReference>
<name>A0A915YEM1_9BACT</name>
<dbReference type="Proteomes" id="UP001060919">
    <property type="component" value="Chromosome"/>
</dbReference>
<dbReference type="InterPro" id="IPR012910">
    <property type="entry name" value="Plug_dom"/>
</dbReference>
<evidence type="ECO:0000259" key="12">
    <source>
        <dbReference type="Pfam" id="PF00593"/>
    </source>
</evidence>
<keyword evidence="6 11" id="KW-0798">TonB box</keyword>
<dbReference type="InterPro" id="IPR008969">
    <property type="entry name" value="CarboxyPept-like_regulatory"/>
</dbReference>
<keyword evidence="5" id="KW-0732">Signal</keyword>
<evidence type="ECO:0000256" key="2">
    <source>
        <dbReference type="ARBA" id="ARBA00022448"/>
    </source>
</evidence>
<dbReference type="AlphaFoldDB" id="A0A915YEM1"/>
<dbReference type="PROSITE" id="PS52016">
    <property type="entry name" value="TONB_DEPENDENT_REC_3"/>
    <property type="match status" value="1"/>
</dbReference>
<comment type="subcellular location">
    <subcellularLocation>
        <location evidence="1 10">Cell outer membrane</location>
        <topology evidence="1 10">Multi-pass membrane protein</topology>
    </subcellularLocation>
</comment>
<dbReference type="GO" id="GO:0015344">
    <property type="term" value="F:siderophore uptake transmembrane transporter activity"/>
    <property type="evidence" value="ECO:0007669"/>
    <property type="project" value="TreeGrafter"/>
</dbReference>
<proteinExistence type="inferred from homology"/>
<dbReference type="Pfam" id="PF00593">
    <property type="entry name" value="TonB_dep_Rec_b-barrel"/>
    <property type="match status" value="1"/>
</dbReference>
<keyword evidence="8 14" id="KW-0675">Receptor</keyword>
<dbReference type="Pfam" id="PF07715">
    <property type="entry name" value="Plug"/>
    <property type="match status" value="1"/>
</dbReference>
<evidence type="ECO:0000256" key="10">
    <source>
        <dbReference type="PROSITE-ProRule" id="PRU01360"/>
    </source>
</evidence>
<reference evidence="14" key="1">
    <citation type="submission" date="2022-09" db="EMBL/GenBank/DDBJ databases">
        <title>Aureispira anguillicida sp. nov., isolated from Leptocephalus of Japanese eel Anguilla japonica.</title>
        <authorList>
            <person name="Yuasa K."/>
            <person name="Mekata T."/>
            <person name="Ikunari K."/>
        </authorList>
    </citation>
    <scope>NUCLEOTIDE SEQUENCE</scope>
    <source>
        <strain evidence="14">EL160426</strain>
    </source>
</reference>
<dbReference type="InterPro" id="IPR039426">
    <property type="entry name" value="TonB-dep_rcpt-like"/>
</dbReference>
<dbReference type="InterPro" id="IPR000531">
    <property type="entry name" value="Beta-barrel_TonB"/>
</dbReference>
<dbReference type="GO" id="GO:0044718">
    <property type="term" value="P:siderophore transmembrane transport"/>
    <property type="evidence" value="ECO:0007669"/>
    <property type="project" value="TreeGrafter"/>
</dbReference>
<dbReference type="Gene3D" id="2.60.40.1120">
    <property type="entry name" value="Carboxypeptidase-like, regulatory domain"/>
    <property type="match status" value="1"/>
</dbReference>
<keyword evidence="3 10" id="KW-1134">Transmembrane beta strand</keyword>
<keyword evidence="9 10" id="KW-0998">Cell outer membrane</keyword>
<dbReference type="RefSeq" id="WP_264792866.1">
    <property type="nucleotide sequence ID" value="NZ_AP026867.1"/>
</dbReference>
<evidence type="ECO:0000313" key="14">
    <source>
        <dbReference type="EMBL" id="BDS11717.1"/>
    </source>
</evidence>
<evidence type="ECO:0000256" key="4">
    <source>
        <dbReference type="ARBA" id="ARBA00022692"/>
    </source>
</evidence>
<dbReference type="Pfam" id="PF13715">
    <property type="entry name" value="CarbopepD_reg_2"/>
    <property type="match status" value="1"/>
</dbReference>
<dbReference type="PANTHER" id="PTHR30069:SF29">
    <property type="entry name" value="HEMOGLOBIN AND HEMOGLOBIN-HAPTOGLOBIN-BINDING PROTEIN 1-RELATED"/>
    <property type="match status" value="1"/>
</dbReference>
<gene>
    <name evidence="14" type="ORF">AsAng_0024310</name>
</gene>
<dbReference type="EMBL" id="AP026867">
    <property type="protein sequence ID" value="BDS11717.1"/>
    <property type="molecule type" value="Genomic_DNA"/>
</dbReference>
<keyword evidence="2 10" id="KW-0813">Transport</keyword>
<evidence type="ECO:0000256" key="5">
    <source>
        <dbReference type="ARBA" id="ARBA00022729"/>
    </source>
</evidence>
<evidence type="ECO:0000256" key="7">
    <source>
        <dbReference type="ARBA" id="ARBA00023136"/>
    </source>
</evidence>
<evidence type="ECO:0000256" key="8">
    <source>
        <dbReference type="ARBA" id="ARBA00023170"/>
    </source>
</evidence>
<evidence type="ECO:0000313" key="15">
    <source>
        <dbReference type="Proteomes" id="UP001060919"/>
    </source>
</evidence>
<dbReference type="InterPro" id="IPR037066">
    <property type="entry name" value="Plug_dom_sf"/>
</dbReference>
<organism evidence="14 15">
    <name type="scientific">Aureispira anguillae</name>
    <dbReference type="NCBI Taxonomy" id="2864201"/>
    <lineage>
        <taxon>Bacteria</taxon>
        <taxon>Pseudomonadati</taxon>
        <taxon>Bacteroidota</taxon>
        <taxon>Saprospiria</taxon>
        <taxon>Saprospirales</taxon>
        <taxon>Saprospiraceae</taxon>
        <taxon>Aureispira</taxon>
    </lineage>
</organism>
<sequence>MKRQSLLYWLFSLTLILMSSIAWGQGTIKGILMDSIENEPMLGAEIRINDTEGNFVTGGASDFVEGAYEIAVAAGTYDLSCSYMGYSTVTKRITIKNGETLSLNINMAEEVNVLKVVTKTASRFETSVGKSSISIDVVKPDLVDNTNATKVDEVVDKIPGVAVVDGQANIRGGSGFSYGAGSRVLLLVDDLPLLTGDAGQPNWRDIPVENISQIEVVKGAASALYGSSALNGIINIRTAYAKNKPVTKVSVFQTSFLDPKRVETAWWKRDSLEVWDAADNDPNDADTITPALLSGRNGYRKPIEMGVQFAHRHKIGKFDLTLGGNYFYQDSYRAGSYERKFRFNANTRYRFNTKVNAGINLNFNHGLSSSFFLWNNTGIWFGGFRGENNANHIYEPLAGSITESTITRFNVDPFLTAYDKKEGRHRLQTRYYYVNNQNGQNQSNLSHLAYGEYQYQRKFSINSAFFGDFKLVAGAVGTYTFSRSQLFGNADYNITNGGLYVQGEQGFFKEKNSENTKLNVTFGIRWEVFNIQSPDSIQVDARDGVLVKNPEVNSIDSTGIPRPRFRIGLNYELTPFTFVRASWGEGYRYPTIAERYITTQIGSGSQKLAILANPRLKPESGWSAEIGIKQGFKIGNWKGFADLSGFWTEYQDMMEFTFGGGDPAATDAQNIFFQSINVDDTRIRGFEFSLMGSGNIGPVSMNVLAGYTFIAPEFQNWDQDTVIQTLSTSNYNILKYRNVHNFKFDVEAFFLKNKALSVGFSLNYNSRMENIDKAFEDIVYILPGDDDLFGIGYYRDNYNNGEFLNLGARIGYRHAFKNSDDKEIAAVKLSLVGKNLLNQEYMIRPALVDAPANITVRLDVEF</sequence>
<evidence type="ECO:0000256" key="9">
    <source>
        <dbReference type="ARBA" id="ARBA00023237"/>
    </source>
</evidence>
<feature type="domain" description="TonB-dependent receptor plug" evidence="13">
    <location>
        <begin position="130"/>
        <end position="233"/>
    </location>
</feature>
<dbReference type="InterPro" id="IPR036942">
    <property type="entry name" value="Beta-barrel_TonB_sf"/>
</dbReference>
<protein>
    <submittedName>
        <fullName evidence="14">TonB-dependent receptor</fullName>
    </submittedName>
</protein>